<accession>A0A368H0Q5</accession>
<dbReference type="AlphaFoldDB" id="A0A368H0Q5"/>
<gene>
    <name evidence="1" type="ORF">ANCCAN_03781</name>
</gene>
<evidence type="ECO:0000313" key="2">
    <source>
        <dbReference type="Proteomes" id="UP000252519"/>
    </source>
</evidence>
<protein>
    <submittedName>
        <fullName evidence="1">Uncharacterized protein</fullName>
    </submittedName>
</protein>
<name>A0A368H0Q5_ANCCA</name>
<proteinExistence type="predicted"/>
<evidence type="ECO:0000313" key="1">
    <source>
        <dbReference type="EMBL" id="RCN50176.1"/>
    </source>
</evidence>
<dbReference type="EMBL" id="JOJR01000026">
    <property type="protein sequence ID" value="RCN50176.1"/>
    <property type="molecule type" value="Genomic_DNA"/>
</dbReference>
<keyword evidence="2" id="KW-1185">Reference proteome</keyword>
<reference evidence="1 2" key="1">
    <citation type="submission" date="2014-10" db="EMBL/GenBank/DDBJ databases">
        <title>Draft genome of the hookworm Ancylostoma caninum.</title>
        <authorList>
            <person name="Mitreva M."/>
        </authorList>
    </citation>
    <scope>NUCLEOTIDE SEQUENCE [LARGE SCALE GENOMIC DNA]</scope>
    <source>
        <strain evidence="1 2">Baltimore</strain>
    </source>
</reference>
<organism evidence="1 2">
    <name type="scientific">Ancylostoma caninum</name>
    <name type="common">Dog hookworm</name>
    <dbReference type="NCBI Taxonomy" id="29170"/>
    <lineage>
        <taxon>Eukaryota</taxon>
        <taxon>Metazoa</taxon>
        <taxon>Ecdysozoa</taxon>
        <taxon>Nematoda</taxon>
        <taxon>Chromadorea</taxon>
        <taxon>Rhabditida</taxon>
        <taxon>Rhabditina</taxon>
        <taxon>Rhabditomorpha</taxon>
        <taxon>Strongyloidea</taxon>
        <taxon>Ancylostomatidae</taxon>
        <taxon>Ancylostomatinae</taxon>
        <taxon>Ancylostoma</taxon>
    </lineage>
</organism>
<dbReference type="Proteomes" id="UP000252519">
    <property type="component" value="Unassembled WGS sequence"/>
</dbReference>
<sequence>MPPGEAPAASPSQEEFPVRTAPSFRLNVYVNGEVSFQSLDVGGAYYTRIEPANHNELAAKGTIGSIEAFSYPPIERRSARHSTATPCIHS</sequence>
<comment type="caution">
    <text evidence="1">The sequence shown here is derived from an EMBL/GenBank/DDBJ whole genome shotgun (WGS) entry which is preliminary data.</text>
</comment>